<feature type="compositionally biased region" description="Polar residues" evidence="1">
    <location>
        <begin position="1"/>
        <end position="21"/>
    </location>
</feature>
<dbReference type="Proteomes" id="UP000285310">
    <property type="component" value="Unassembled WGS sequence"/>
</dbReference>
<evidence type="ECO:0000313" key="4">
    <source>
        <dbReference type="Proteomes" id="UP000285310"/>
    </source>
</evidence>
<dbReference type="SUPFAM" id="SSF51658">
    <property type="entry name" value="Xylose isomerase-like"/>
    <property type="match status" value="1"/>
</dbReference>
<gene>
    <name evidence="3" type="ORF">SAJA_15170</name>
</gene>
<dbReference type="GO" id="GO:0004519">
    <property type="term" value="F:endonuclease activity"/>
    <property type="evidence" value="ECO:0007669"/>
    <property type="project" value="UniProtKB-KW"/>
</dbReference>
<dbReference type="EMBL" id="AYKG01000069">
    <property type="protein sequence ID" value="ROO23829.1"/>
    <property type="molecule type" value="Genomic_DNA"/>
</dbReference>
<dbReference type="InterPro" id="IPR013022">
    <property type="entry name" value="Xyl_isomerase-like_TIM-brl"/>
</dbReference>
<evidence type="ECO:0000313" key="3">
    <source>
        <dbReference type="EMBL" id="ROO23829.1"/>
    </source>
</evidence>
<keyword evidence="4" id="KW-1185">Reference proteome</keyword>
<sequence>MSTTASDVQEQPVRNWQTSQQKTRDLLAPHGLRLGINPLGWTNDVIAEFGNDTPVDTFIAEAAAAGYEGVEMGRKFPTDPGAVAKLLAAGNADLVSGWYSGRLAEISVEDELANVAQHAAVLSLNGARVMVYGETGAMPGDDPLNEPLSASPVMADADWAAYGQRLTAFAEALAREYGIQLAYHAHLMMVAESEAEIDRLMAETGDAVGLLFDTGHIVAGGGDLGRVLAHHGRRINHIHLKDIRRDVFADVRQRDASFNTGVRVGMFTVPGDGYIDYSPVIEFARSDAYTGWLVVEAEQDPGQAPSAEYADKAMHTVRSLFGE</sequence>
<keyword evidence="3" id="KW-0540">Nuclease</keyword>
<dbReference type="OrthoDB" id="9804047at2"/>
<feature type="region of interest" description="Disordered" evidence="1">
    <location>
        <begin position="1"/>
        <end position="22"/>
    </location>
</feature>
<protein>
    <submittedName>
        <fullName evidence="3">Endonuclease</fullName>
    </submittedName>
</protein>
<dbReference type="PANTHER" id="PTHR12110:SF41">
    <property type="entry name" value="INOSOSE DEHYDRATASE"/>
    <property type="match status" value="1"/>
</dbReference>
<dbReference type="InterPro" id="IPR050312">
    <property type="entry name" value="IolE/XylAMocC-like"/>
</dbReference>
<dbReference type="Pfam" id="PF01261">
    <property type="entry name" value="AP_endonuc_2"/>
    <property type="match status" value="1"/>
</dbReference>
<dbReference type="InterPro" id="IPR036237">
    <property type="entry name" value="Xyl_isomerase-like_sf"/>
</dbReference>
<accession>A0A423PDW5</accession>
<name>A0A423PDW5_9GAMM</name>
<keyword evidence="3" id="KW-0255">Endonuclease</keyword>
<dbReference type="InParanoid" id="A0A423PDW5"/>
<dbReference type="AlphaFoldDB" id="A0A423PDW5"/>
<dbReference type="Gene3D" id="3.20.20.150">
    <property type="entry name" value="Divalent-metal-dependent TIM barrel enzymes"/>
    <property type="match status" value="1"/>
</dbReference>
<keyword evidence="3" id="KW-0378">Hydrolase</keyword>
<proteinExistence type="predicted"/>
<evidence type="ECO:0000256" key="1">
    <source>
        <dbReference type="SAM" id="MobiDB-lite"/>
    </source>
</evidence>
<feature type="domain" description="Xylose isomerase-like TIM barrel" evidence="2">
    <location>
        <begin position="59"/>
        <end position="315"/>
    </location>
</feature>
<dbReference type="NCBIfam" id="TIGR04379">
    <property type="entry name" value="myo_inos_iolE"/>
    <property type="match status" value="1"/>
</dbReference>
<reference evidence="3 4" key="1">
    <citation type="submission" date="2013-10" db="EMBL/GenBank/DDBJ databases">
        <title>Salinisphaera japonica YTM-1 Genome Sequencing.</title>
        <authorList>
            <person name="Lai Q."/>
            <person name="Li C."/>
            <person name="Shao Z."/>
        </authorList>
    </citation>
    <scope>NUCLEOTIDE SEQUENCE [LARGE SCALE GENOMIC DNA]</scope>
    <source>
        <strain evidence="3 4">YTM-1</strain>
    </source>
</reference>
<evidence type="ECO:0000259" key="2">
    <source>
        <dbReference type="Pfam" id="PF01261"/>
    </source>
</evidence>
<organism evidence="3 4">
    <name type="scientific">Salinisphaera japonica YTM-1</name>
    <dbReference type="NCBI Taxonomy" id="1209778"/>
    <lineage>
        <taxon>Bacteria</taxon>
        <taxon>Pseudomonadati</taxon>
        <taxon>Pseudomonadota</taxon>
        <taxon>Gammaproteobacteria</taxon>
        <taxon>Salinisphaerales</taxon>
        <taxon>Salinisphaeraceae</taxon>
        <taxon>Salinisphaera</taxon>
    </lineage>
</organism>
<comment type="caution">
    <text evidence="3">The sequence shown here is derived from an EMBL/GenBank/DDBJ whole genome shotgun (WGS) entry which is preliminary data.</text>
</comment>
<dbReference type="PANTHER" id="PTHR12110">
    <property type="entry name" value="HYDROXYPYRUVATE ISOMERASE"/>
    <property type="match status" value="1"/>
</dbReference>
<dbReference type="InterPro" id="IPR030823">
    <property type="entry name" value="IolE/MocC"/>
</dbReference>